<dbReference type="AlphaFoldDB" id="A0A0K2UXF3"/>
<dbReference type="EMBL" id="HACA01025572">
    <property type="protein sequence ID" value="CDW42933.1"/>
    <property type="molecule type" value="Transcribed_RNA"/>
</dbReference>
<sequence length="80" mass="9087">MRRILAPGQETGLRCLLLPLGSCRHGEVKGSLVNSIIEKSFLKYRKQCYNSSGRLLKLMMISLKNQSSLLCVQIYCFVNH</sequence>
<organism evidence="1">
    <name type="scientific">Lepeophtheirus salmonis</name>
    <name type="common">Salmon louse</name>
    <name type="synonym">Caligus salmonis</name>
    <dbReference type="NCBI Taxonomy" id="72036"/>
    <lineage>
        <taxon>Eukaryota</taxon>
        <taxon>Metazoa</taxon>
        <taxon>Ecdysozoa</taxon>
        <taxon>Arthropoda</taxon>
        <taxon>Crustacea</taxon>
        <taxon>Multicrustacea</taxon>
        <taxon>Hexanauplia</taxon>
        <taxon>Copepoda</taxon>
        <taxon>Siphonostomatoida</taxon>
        <taxon>Caligidae</taxon>
        <taxon>Lepeophtheirus</taxon>
    </lineage>
</organism>
<reference evidence="1" key="1">
    <citation type="submission" date="2014-05" db="EMBL/GenBank/DDBJ databases">
        <authorList>
            <person name="Chronopoulou M."/>
        </authorList>
    </citation>
    <scope>NUCLEOTIDE SEQUENCE</scope>
    <source>
        <tissue evidence="1">Whole organism</tissue>
    </source>
</reference>
<evidence type="ECO:0000313" key="1">
    <source>
        <dbReference type="EMBL" id="CDW42933.1"/>
    </source>
</evidence>
<proteinExistence type="predicted"/>
<name>A0A0K2UXF3_LEPSM</name>
<accession>A0A0K2UXF3</accession>
<protein>
    <submittedName>
        <fullName evidence="1">Uncharacterized protein</fullName>
    </submittedName>
</protein>